<evidence type="ECO:0000313" key="13">
    <source>
        <dbReference type="Proteomes" id="UP000235672"/>
    </source>
</evidence>
<dbReference type="InterPro" id="IPR050924">
    <property type="entry name" value="Peroxiredoxin_BCP/PrxQ"/>
</dbReference>
<dbReference type="GO" id="GO:0034599">
    <property type="term" value="P:cellular response to oxidative stress"/>
    <property type="evidence" value="ECO:0007669"/>
    <property type="project" value="TreeGrafter"/>
</dbReference>
<gene>
    <name evidence="12" type="ORF">NA56DRAFT_332661</name>
</gene>
<dbReference type="Pfam" id="PF00578">
    <property type="entry name" value="AhpC-TSA"/>
    <property type="match status" value="1"/>
</dbReference>
<keyword evidence="2" id="KW-0575">Peroxidase</keyword>
<name>A0A2J6PNW3_9HELO</name>
<dbReference type="OrthoDB" id="338622at2759"/>
<dbReference type="EMBL" id="KZ613512">
    <property type="protein sequence ID" value="PMD15596.1"/>
    <property type="molecule type" value="Genomic_DNA"/>
</dbReference>
<keyword evidence="5" id="KW-1015">Disulfide bond</keyword>
<keyword evidence="6" id="KW-0676">Redox-active center</keyword>
<keyword evidence="4" id="KW-0560">Oxidoreductase</keyword>
<evidence type="ECO:0000256" key="7">
    <source>
        <dbReference type="ARBA" id="ARBA00032824"/>
    </source>
</evidence>
<evidence type="ECO:0000256" key="5">
    <source>
        <dbReference type="ARBA" id="ARBA00023157"/>
    </source>
</evidence>
<evidence type="ECO:0000256" key="1">
    <source>
        <dbReference type="ARBA" id="ARBA00013017"/>
    </source>
</evidence>
<keyword evidence="3" id="KW-0049">Antioxidant</keyword>
<dbReference type="CDD" id="cd02970">
    <property type="entry name" value="PRX_like2"/>
    <property type="match status" value="1"/>
</dbReference>
<feature type="region of interest" description="Disordered" evidence="10">
    <location>
        <begin position="1"/>
        <end position="44"/>
    </location>
</feature>
<evidence type="ECO:0000313" key="12">
    <source>
        <dbReference type="EMBL" id="PMD15596.1"/>
    </source>
</evidence>
<keyword evidence="13" id="KW-1185">Reference proteome</keyword>
<dbReference type="GO" id="GO:0045454">
    <property type="term" value="P:cell redox homeostasis"/>
    <property type="evidence" value="ECO:0007669"/>
    <property type="project" value="TreeGrafter"/>
</dbReference>
<dbReference type="AlphaFoldDB" id="A0A2J6PNW3"/>
<comment type="similarity">
    <text evidence="8">Belongs to the peroxiredoxin family. BCP/PrxQ subfamily.</text>
</comment>
<sequence length="260" mass="28959">MPYLQPKNTQEGIRELHPPSESPTQQRTLSSSKNPIPNSTIPPKETMSLAPQLSAVYNNFQKNAPAQISQTINIANSDFEYAFKTQTIIKVGDKLPSFALNDALGKEVTSTELLKNGPLLISFYRGEWCPFCNLALRSLQLNLENFQAKGVTLVAISPELPDTSLSTIDKNELKFPVLSDVGNKFARQLGIIFPMPDSMRPTFKAFGHDLVARNGDDSFEVPVPATLLVDGQGLVRNTYINPHYWERIEPSTALEWINEL</sequence>
<dbReference type="InterPro" id="IPR013766">
    <property type="entry name" value="Thioredoxin_domain"/>
</dbReference>
<dbReference type="Proteomes" id="UP000235672">
    <property type="component" value="Unassembled WGS sequence"/>
</dbReference>
<comment type="catalytic activity">
    <reaction evidence="9">
        <text>a hydroperoxide + [thioredoxin]-dithiol = an alcohol + [thioredoxin]-disulfide + H2O</text>
        <dbReference type="Rhea" id="RHEA:62620"/>
        <dbReference type="Rhea" id="RHEA-COMP:10698"/>
        <dbReference type="Rhea" id="RHEA-COMP:10700"/>
        <dbReference type="ChEBI" id="CHEBI:15377"/>
        <dbReference type="ChEBI" id="CHEBI:29950"/>
        <dbReference type="ChEBI" id="CHEBI:30879"/>
        <dbReference type="ChEBI" id="CHEBI:35924"/>
        <dbReference type="ChEBI" id="CHEBI:50058"/>
        <dbReference type="EC" id="1.11.1.24"/>
    </reaction>
</comment>
<evidence type="ECO:0000256" key="10">
    <source>
        <dbReference type="SAM" id="MobiDB-lite"/>
    </source>
</evidence>
<dbReference type="PANTHER" id="PTHR42801:SF7">
    <property type="entry name" value="SLL1159 PROTEIN"/>
    <property type="match status" value="1"/>
</dbReference>
<dbReference type="Gene3D" id="3.40.30.10">
    <property type="entry name" value="Glutaredoxin"/>
    <property type="match status" value="1"/>
</dbReference>
<accession>A0A2J6PNW3</accession>
<feature type="compositionally biased region" description="Polar residues" evidence="10">
    <location>
        <begin position="1"/>
        <end position="11"/>
    </location>
</feature>
<dbReference type="PROSITE" id="PS51352">
    <property type="entry name" value="THIOREDOXIN_2"/>
    <property type="match status" value="1"/>
</dbReference>
<evidence type="ECO:0000256" key="3">
    <source>
        <dbReference type="ARBA" id="ARBA00022862"/>
    </source>
</evidence>
<dbReference type="GO" id="GO:0005737">
    <property type="term" value="C:cytoplasm"/>
    <property type="evidence" value="ECO:0007669"/>
    <property type="project" value="TreeGrafter"/>
</dbReference>
<evidence type="ECO:0000256" key="8">
    <source>
        <dbReference type="ARBA" id="ARBA00038489"/>
    </source>
</evidence>
<feature type="compositionally biased region" description="Polar residues" evidence="10">
    <location>
        <begin position="22"/>
        <end position="41"/>
    </location>
</feature>
<reference evidence="12 13" key="1">
    <citation type="submission" date="2016-05" db="EMBL/GenBank/DDBJ databases">
        <title>A degradative enzymes factory behind the ericoid mycorrhizal symbiosis.</title>
        <authorList>
            <consortium name="DOE Joint Genome Institute"/>
            <person name="Martino E."/>
            <person name="Morin E."/>
            <person name="Grelet G."/>
            <person name="Kuo A."/>
            <person name="Kohler A."/>
            <person name="Daghino S."/>
            <person name="Barry K."/>
            <person name="Choi C."/>
            <person name="Cichocki N."/>
            <person name="Clum A."/>
            <person name="Copeland A."/>
            <person name="Hainaut M."/>
            <person name="Haridas S."/>
            <person name="Labutti K."/>
            <person name="Lindquist E."/>
            <person name="Lipzen A."/>
            <person name="Khouja H.-R."/>
            <person name="Murat C."/>
            <person name="Ohm R."/>
            <person name="Olson A."/>
            <person name="Spatafora J."/>
            <person name="Veneault-Fourrey C."/>
            <person name="Henrissat B."/>
            <person name="Grigoriev I."/>
            <person name="Martin F."/>
            <person name="Perotto S."/>
        </authorList>
    </citation>
    <scope>NUCLEOTIDE SEQUENCE [LARGE SCALE GENOMIC DNA]</scope>
    <source>
        <strain evidence="12 13">UAMH 7357</strain>
    </source>
</reference>
<evidence type="ECO:0000256" key="9">
    <source>
        <dbReference type="ARBA" id="ARBA00049091"/>
    </source>
</evidence>
<evidence type="ECO:0000256" key="4">
    <source>
        <dbReference type="ARBA" id="ARBA00023002"/>
    </source>
</evidence>
<feature type="domain" description="Thioredoxin" evidence="11">
    <location>
        <begin position="89"/>
        <end position="260"/>
    </location>
</feature>
<evidence type="ECO:0000256" key="2">
    <source>
        <dbReference type="ARBA" id="ARBA00022559"/>
    </source>
</evidence>
<organism evidence="12 13">
    <name type="scientific">Hyaloscypha hepaticicola</name>
    <dbReference type="NCBI Taxonomy" id="2082293"/>
    <lineage>
        <taxon>Eukaryota</taxon>
        <taxon>Fungi</taxon>
        <taxon>Dikarya</taxon>
        <taxon>Ascomycota</taxon>
        <taxon>Pezizomycotina</taxon>
        <taxon>Leotiomycetes</taxon>
        <taxon>Helotiales</taxon>
        <taxon>Hyaloscyphaceae</taxon>
        <taxon>Hyaloscypha</taxon>
    </lineage>
</organism>
<evidence type="ECO:0000256" key="6">
    <source>
        <dbReference type="ARBA" id="ARBA00023284"/>
    </source>
</evidence>
<dbReference type="GO" id="GO:0008379">
    <property type="term" value="F:thioredoxin peroxidase activity"/>
    <property type="evidence" value="ECO:0007669"/>
    <property type="project" value="TreeGrafter"/>
</dbReference>
<dbReference type="InterPro" id="IPR000866">
    <property type="entry name" value="AhpC/TSA"/>
</dbReference>
<dbReference type="EC" id="1.11.1.24" evidence="1"/>
<dbReference type="STRING" id="1745343.A0A2J6PNW3"/>
<dbReference type="InterPro" id="IPR036249">
    <property type="entry name" value="Thioredoxin-like_sf"/>
</dbReference>
<dbReference type="SUPFAM" id="SSF52833">
    <property type="entry name" value="Thioredoxin-like"/>
    <property type="match status" value="1"/>
</dbReference>
<dbReference type="PANTHER" id="PTHR42801">
    <property type="entry name" value="THIOREDOXIN-DEPENDENT PEROXIDE REDUCTASE"/>
    <property type="match status" value="1"/>
</dbReference>
<evidence type="ECO:0000259" key="11">
    <source>
        <dbReference type="PROSITE" id="PS51352"/>
    </source>
</evidence>
<proteinExistence type="inferred from homology"/>
<protein>
    <recommendedName>
        <fullName evidence="1">thioredoxin-dependent peroxiredoxin</fullName>
        <ecNumber evidence="1">1.11.1.24</ecNumber>
    </recommendedName>
    <alternativeName>
        <fullName evidence="7">Thioredoxin peroxidase</fullName>
    </alternativeName>
</protein>